<reference evidence="2" key="1">
    <citation type="submission" date="2021-02" db="EMBL/GenBank/DDBJ databases">
        <title>Genome-Resolved Metagenomics of a Microbial Community Performing Photosynthetic Biological Nutrient Removal.</title>
        <authorList>
            <person name="Mcdaniel E.A."/>
        </authorList>
    </citation>
    <scope>NUCLEOTIDE SEQUENCE</scope>
    <source>
        <strain evidence="2">UWPOB_OBS1</strain>
    </source>
</reference>
<gene>
    <name evidence="2" type="ORF">J0M35_21310</name>
</gene>
<organism evidence="2 3">
    <name type="scientific">Candidatus Obscuribacter phosphatis</name>
    <dbReference type="NCBI Taxonomy" id="1906157"/>
    <lineage>
        <taxon>Bacteria</taxon>
        <taxon>Bacillati</taxon>
        <taxon>Candidatus Melainabacteria</taxon>
        <taxon>Candidatus Obscuribacterales</taxon>
        <taxon>Candidatus Obscuribacteraceae</taxon>
        <taxon>Candidatus Obscuribacter</taxon>
    </lineage>
</organism>
<feature type="chain" id="PRO_5035261917" description="Tetratricopeptide repeat protein" evidence="1">
    <location>
        <begin position="20"/>
        <end position="207"/>
    </location>
</feature>
<evidence type="ECO:0008006" key="4">
    <source>
        <dbReference type="Google" id="ProtNLM"/>
    </source>
</evidence>
<dbReference type="InterPro" id="IPR011990">
    <property type="entry name" value="TPR-like_helical_dom_sf"/>
</dbReference>
<keyword evidence="1" id="KW-0732">Signal</keyword>
<comment type="caution">
    <text evidence="2">The sequence shown here is derived from an EMBL/GenBank/DDBJ whole genome shotgun (WGS) entry which is preliminary data.</text>
</comment>
<protein>
    <recommendedName>
        <fullName evidence="4">Tetratricopeptide repeat protein</fullName>
    </recommendedName>
</protein>
<evidence type="ECO:0000313" key="2">
    <source>
        <dbReference type="EMBL" id="MBN8662919.1"/>
    </source>
</evidence>
<dbReference type="EMBL" id="JAFLCK010000067">
    <property type="protein sequence ID" value="MBN8662919.1"/>
    <property type="molecule type" value="Genomic_DNA"/>
</dbReference>
<dbReference type="AlphaFoldDB" id="A0A8J7TNL6"/>
<accession>A0A8J7TNL6</accession>
<dbReference type="Proteomes" id="UP000664277">
    <property type="component" value="Unassembled WGS sequence"/>
</dbReference>
<evidence type="ECO:0000313" key="3">
    <source>
        <dbReference type="Proteomes" id="UP000664277"/>
    </source>
</evidence>
<dbReference type="Gene3D" id="1.25.40.10">
    <property type="entry name" value="Tetratricopeptide repeat domain"/>
    <property type="match status" value="1"/>
</dbReference>
<proteinExistence type="predicted"/>
<evidence type="ECO:0000256" key="1">
    <source>
        <dbReference type="SAM" id="SignalP"/>
    </source>
</evidence>
<sequence length="207" mass="23158">MKVIGLLLAALALSAAVLASMTFVNESNDALRESNHWQHLESEKLSLGSLYAQGKLDRTGKRRLAAVYRQDGELDKSVALLRALWIEPASVEDFNKDAHELASLYSEMGAFDSALESYRSILAFNKKRLSFGDAQIGRDLSNLAVCQYLKACCQSEPLARRKELQKSLSLYLDARRFIVSADNLTAESRKQMLEVIDDNMKLARLDL</sequence>
<feature type="signal peptide" evidence="1">
    <location>
        <begin position="1"/>
        <end position="19"/>
    </location>
</feature>
<name>A0A8J7TNL6_9BACT</name>